<feature type="domain" description="Peptidase M13 C-terminal" evidence="8">
    <location>
        <begin position="269"/>
        <end position="375"/>
    </location>
</feature>
<dbReference type="GO" id="GO:0005886">
    <property type="term" value="C:plasma membrane"/>
    <property type="evidence" value="ECO:0007669"/>
    <property type="project" value="TreeGrafter"/>
</dbReference>
<evidence type="ECO:0000256" key="7">
    <source>
        <dbReference type="ARBA" id="ARBA00023049"/>
    </source>
</evidence>
<organism evidence="10">
    <name type="scientific">Amblyomma cajennense</name>
    <name type="common">Cayenne tick</name>
    <name type="synonym">Acarus cajennensis</name>
    <dbReference type="NCBI Taxonomy" id="34607"/>
    <lineage>
        <taxon>Eukaryota</taxon>
        <taxon>Metazoa</taxon>
        <taxon>Ecdysozoa</taxon>
        <taxon>Arthropoda</taxon>
        <taxon>Chelicerata</taxon>
        <taxon>Arachnida</taxon>
        <taxon>Acari</taxon>
        <taxon>Parasitiformes</taxon>
        <taxon>Ixodida</taxon>
        <taxon>Ixodoidea</taxon>
        <taxon>Ixodidae</taxon>
        <taxon>Amblyomminae</taxon>
        <taxon>Amblyomma</taxon>
    </lineage>
</organism>
<dbReference type="PANTHER" id="PTHR11733:SF167">
    <property type="entry name" value="FI17812P1-RELATED"/>
    <property type="match status" value="1"/>
</dbReference>
<dbReference type="InterPro" id="IPR042089">
    <property type="entry name" value="Peptidase_M13_dom_2"/>
</dbReference>
<keyword evidence="3" id="KW-0645">Protease</keyword>
<reference evidence="10" key="1">
    <citation type="submission" date="2014-03" db="EMBL/GenBank/DDBJ databases">
        <title>The sialotranscriptome of Amblyomma triste, Amblyomma parvum and Amblyomma cajennense ticks, uncovered by 454-based RNA-seq.</title>
        <authorList>
            <person name="Garcia G.R."/>
            <person name="Gardinassi L.G."/>
            <person name="Ribeiro J.M."/>
            <person name="Anatriello E."/>
            <person name="Ferreira B.R."/>
            <person name="Moreira H.N."/>
            <person name="Mafra C."/>
            <person name="Olegario M.M."/>
            <person name="Szabo P.J."/>
            <person name="Miranda-Santos I.K."/>
            <person name="Maruyama S.R."/>
        </authorList>
    </citation>
    <scope>NUCLEOTIDE SEQUENCE</scope>
    <source>
        <strain evidence="10">Uberlandia</strain>
        <tissue evidence="10">Salivary glands</tissue>
    </source>
</reference>
<evidence type="ECO:0000256" key="4">
    <source>
        <dbReference type="ARBA" id="ARBA00022723"/>
    </source>
</evidence>
<feature type="domain" description="Peptidase M13 C-terminal" evidence="8">
    <location>
        <begin position="139"/>
        <end position="233"/>
    </location>
</feature>
<dbReference type="AlphaFoldDB" id="A0A023FJF8"/>
<comment type="cofactor">
    <cofactor evidence="1">
        <name>Zn(2+)</name>
        <dbReference type="ChEBI" id="CHEBI:29105"/>
    </cofactor>
</comment>
<dbReference type="InterPro" id="IPR008753">
    <property type="entry name" value="Peptidase_M13_N"/>
</dbReference>
<feature type="domain" description="Peptidase M13 N-terminal" evidence="9">
    <location>
        <begin position="11"/>
        <end position="75"/>
    </location>
</feature>
<keyword evidence="5" id="KW-0378">Hydrolase</keyword>
<dbReference type="InterPro" id="IPR000718">
    <property type="entry name" value="Peptidase_M13"/>
</dbReference>
<keyword evidence="6" id="KW-0862">Zinc</keyword>
<dbReference type="PRINTS" id="PR00786">
    <property type="entry name" value="NEPRILYSIN"/>
</dbReference>
<keyword evidence="4" id="KW-0479">Metal-binding</keyword>
<dbReference type="GO" id="GO:0016485">
    <property type="term" value="P:protein processing"/>
    <property type="evidence" value="ECO:0007669"/>
    <property type="project" value="TreeGrafter"/>
</dbReference>
<evidence type="ECO:0000259" key="9">
    <source>
        <dbReference type="Pfam" id="PF05649"/>
    </source>
</evidence>
<sequence>MAAMFRPGQKEMPNVVSFIYANHSFDRTAQADVQEIANKINLTFAEVIRNSSWIDNNTKELLIEKLQRITTKFGYSGSLFNMTSLEHPFKYVPDLALNSSFLEVYARIRNNAHIKQLEKLREGETDDGVWIIKKTLDDCYYCGSTLKLDFPMEFFQAPFYSHGLPRSLNYGSFGAAFAHQLFHDFHTEGKCRYYGGTPCDVFGSDSYCKCNTSAECFHRLYKNTTEPVYTRLVEAALEKYLNEGKNETAKLAEIYYIGGFPEFTRRRVDANIADSSGLKMALLAYQKLLEEECDGVDTRLDGLEELSGMQLFYIGRAMTLCTTLSEEGLLELMTSNMEGPNVYRINLTMQNDEGFAQAFNCSKDSAMYREAEERCSLW</sequence>
<dbReference type="PROSITE" id="PS51885">
    <property type="entry name" value="NEPRILYSIN"/>
    <property type="match status" value="1"/>
</dbReference>
<proteinExistence type="evidence at transcript level"/>
<evidence type="ECO:0000256" key="6">
    <source>
        <dbReference type="ARBA" id="ARBA00022833"/>
    </source>
</evidence>
<dbReference type="Pfam" id="PF05649">
    <property type="entry name" value="Peptidase_M13_N"/>
    <property type="match status" value="1"/>
</dbReference>
<dbReference type="EMBL" id="GBBK01002710">
    <property type="protein sequence ID" value="JAC21772.1"/>
    <property type="molecule type" value="mRNA"/>
</dbReference>
<dbReference type="Gene3D" id="1.10.1380.10">
    <property type="entry name" value="Neutral endopeptidase , domain2"/>
    <property type="match status" value="1"/>
</dbReference>
<dbReference type="Pfam" id="PF01431">
    <property type="entry name" value="Peptidase_M13"/>
    <property type="match status" value="2"/>
</dbReference>
<evidence type="ECO:0000256" key="1">
    <source>
        <dbReference type="ARBA" id="ARBA00001947"/>
    </source>
</evidence>
<evidence type="ECO:0000256" key="5">
    <source>
        <dbReference type="ARBA" id="ARBA00022801"/>
    </source>
</evidence>
<dbReference type="GO" id="GO:0046872">
    <property type="term" value="F:metal ion binding"/>
    <property type="evidence" value="ECO:0007669"/>
    <property type="project" value="UniProtKB-KW"/>
</dbReference>
<name>A0A023FJF8_AMBCJ</name>
<comment type="similarity">
    <text evidence="2">Belongs to the peptidase M13 family.</text>
</comment>
<protein>
    <submittedName>
        <fullName evidence="10">Putative peptidase family m13 includes neprilysin</fullName>
    </submittedName>
</protein>
<evidence type="ECO:0000259" key="8">
    <source>
        <dbReference type="Pfam" id="PF01431"/>
    </source>
</evidence>
<dbReference type="InterPro" id="IPR018497">
    <property type="entry name" value="Peptidase_M13_C"/>
</dbReference>
<evidence type="ECO:0000313" key="10">
    <source>
        <dbReference type="EMBL" id="JAC21772.1"/>
    </source>
</evidence>
<keyword evidence="7" id="KW-0482">Metalloprotease</keyword>
<dbReference type="GO" id="GO:0004222">
    <property type="term" value="F:metalloendopeptidase activity"/>
    <property type="evidence" value="ECO:0007669"/>
    <property type="project" value="InterPro"/>
</dbReference>
<dbReference type="Gene3D" id="3.40.390.10">
    <property type="entry name" value="Collagenase (Catalytic Domain)"/>
    <property type="match status" value="1"/>
</dbReference>
<dbReference type="PANTHER" id="PTHR11733">
    <property type="entry name" value="ZINC METALLOPROTEASE FAMILY M13 NEPRILYSIN-RELATED"/>
    <property type="match status" value="1"/>
</dbReference>
<evidence type="ECO:0000256" key="3">
    <source>
        <dbReference type="ARBA" id="ARBA00022670"/>
    </source>
</evidence>
<dbReference type="SUPFAM" id="SSF55486">
    <property type="entry name" value="Metalloproteases ('zincins'), catalytic domain"/>
    <property type="match status" value="1"/>
</dbReference>
<accession>A0A023FJF8</accession>
<evidence type="ECO:0000256" key="2">
    <source>
        <dbReference type="ARBA" id="ARBA00007357"/>
    </source>
</evidence>
<dbReference type="InterPro" id="IPR024079">
    <property type="entry name" value="MetalloPept_cat_dom_sf"/>
</dbReference>